<keyword evidence="4" id="KW-1185">Reference proteome</keyword>
<dbReference type="OrthoDB" id="9791494at2"/>
<dbReference type="Pfam" id="PF00239">
    <property type="entry name" value="Resolvase"/>
    <property type="match status" value="1"/>
</dbReference>
<dbReference type="PANTHER" id="PTHR30461:SF23">
    <property type="entry name" value="DNA RECOMBINASE-RELATED"/>
    <property type="match status" value="1"/>
</dbReference>
<dbReference type="RefSeq" id="WP_139181722.1">
    <property type="nucleotide sequence ID" value="NZ_MIPT01000001.1"/>
</dbReference>
<proteinExistence type="predicted"/>
<dbReference type="InterPro" id="IPR006119">
    <property type="entry name" value="Resolv_N"/>
</dbReference>
<dbReference type="InterPro" id="IPR025827">
    <property type="entry name" value="Zn_ribbon_recom_dom"/>
</dbReference>
<dbReference type="Gene3D" id="3.40.50.1390">
    <property type="entry name" value="Resolvase, N-terminal catalytic domain"/>
    <property type="match status" value="1"/>
</dbReference>
<dbReference type="GO" id="GO:0003677">
    <property type="term" value="F:DNA binding"/>
    <property type="evidence" value="ECO:0007669"/>
    <property type="project" value="InterPro"/>
</dbReference>
<feature type="domain" description="Resolvase/invertase-type recombinase catalytic" evidence="2">
    <location>
        <begin position="3"/>
        <end position="164"/>
    </location>
</feature>
<dbReference type="CDD" id="cd00338">
    <property type="entry name" value="Ser_Recombinase"/>
    <property type="match status" value="1"/>
</dbReference>
<evidence type="ECO:0000313" key="3">
    <source>
        <dbReference type="EMBL" id="OHT20680.1"/>
    </source>
</evidence>
<dbReference type="InterPro" id="IPR038109">
    <property type="entry name" value="DNA_bind_recomb_sf"/>
</dbReference>
<comment type="caution">
    <text evidence="3">The sequence shown here is derived from an EMBL/GenBank/DDBJ whole genome shotgun (WGS) entry which is preliminary data.</text>
</comment>
<dbReference type="InterPro" id="IPR036162">
    <property type="entry name" value="Resolvase-like_N_sf"/>
</dbReference>
<dbReference type="Pfam" id="PF07508">
    <property type="entry name" value="Recombinase"/>
    <property type="match status" value="1"/>
</dbReference>
<protein>
    <recommendedName>
        <fullName evidence="2">Resolvase/invertase-type recombinase catalytic domain-containing protein</fullName>
    </recommendedName>
</protein>
<sequence length="619" mass="70223">MTDAVIYIRFSTKRQEKGFSKERQLEECQAFCKRKGWDVIQIVEDLGQSAWKGHHLSVGNLGKWRRSVDAGDVPAGTILVVHKLDRLSRLEPRVTQRWMEDLCDRGIKIATVDGERIFDDAYLKGPMALMGIMEIVMHATVNHTESEKKSQLISDAWRRKQQLTRQGKVLSAKPPAWIKVVGERIDKDHDDRRYELIPERVTVLKQIYEWAADGIGYWGIAKRLNDNGVPSWGKGRATTTRKGWGWSYIGILLKHPAVEGEYHPAHVTESGKRRKTGERIENVFPRAVDADLVARARASASKRWQTRSGRYAPYARNLFSTLVRCKHCGGLMAMRGRAKKDGGYSYLQCDSAARHTGCQYSQFFNYRIFERAALDAMLHLALDERFFQREDLSGPLAIRLAELNRAIENKKAEAKRLVRKMAKFDDDEQDEFDEELRAIKLEQRELEAERVRVERDLEAARGRLAPNVHLQRVWEVRDALADDADVEAMRDARLKVREAIRNVVDAVWCDPVDKVGDREMRTLTVLLAGGAAGIKFDNEGNTVGTFNFLPELAAGGQSYTLRDGTVVTTNAEALRDALLNRPVIPTATEDEIAKADVARHEAAARLDTALRRGKRNRVA</sequence>
<dbReference type="GO" id="GO:0000150">
    <property type="term" value="F:DNA strand exchange activity"/>
    <property type="evidence" value="ECO:0007669"/>
    <property type="project" value="InterPro"/>
</dbReference>
<accession>A0A1S1HJH3</accession>
<organism evidence="3 4">
    <name type="scientific">Edaphosphingomonas haloaromaticamans</name>
    <dbReference type="NCBI Taxonomy" id="653954"/>
    <lineage>
        <taxon>Bacteria</taxon>
        <taxon>Pseudomonadati</taxon>
        <taxon>Pseudomonadota</taxon>
        <taxon>Alphaproteobacteria</taxon>
        <taxon>Sphingomonadales</taxon>
        <taxon>Rhizorhabdaceae</taxon>
        <taxon>Edaphosphingomonas</taxon>
    </lineage>
</organism>
<dbReference type="SUPFAM" id="SSF53041">
    <property type="entry name" value="Resolvase-like"/>
    <property type="match status" value="1"/>
</dbReference>
<reference evidence="3 4" key="1">
    <citation type="submission" date="2016-09" db="EMBL/GenBank/DDBJ databases">
        <title>Metabolic pathway, cell adaptation mechanisms and a novel monoxygenase revealed through proteogenomic-transcription analysis of a Sphingomonas haloaromaticamans strain degrading the fungicide ortho-phenylphenol.</title>
        <authorList>
            <person name="Perruchon C."/>
            <person name="Papadopoulou E.S."/>
            <person name="Rousidou C."/>
            <person name="Vasileiadis S."/>
            <person name="Tanou G."/>
            <person name="Amoutzias G."/>
            <person name="Molassiotis A."/>
            <person name="Karpouzas D.G."/>
        </authorList>
    </citation>
    <scope>NUCLEOTIDE SEQUENCE [LARGE SCALE GENOMIC DNA]</scope>
    <source>
        <strain evidence="3 4">P3</strain>
    </source>
</reference>
<name>A0A1S1HJH3_9SPHN</name>
<evidence type="ECO:0000259" key="2">
    <source>
        <dbReference type="PROSITE" id="PS51736"/>
    </source>
</evidence>
<dbReference type="PANTHER" id="PTHR30461">
    <property type="entry name" value="DNA-INVERTASE FROM LAMBDOID PROPHAGE"/>
    <property type="match status" value="1"/>
</dbReference>
<dbReference type="Gene3D" id="3.90.1750.20">
    <property type="entry name" value="Putative Large Serine Recombinase, Chain B, Domain 2"/>
    <property type="match status" value="1"/>
</dbReference>
<feature type="coiled-coil region" evidence="1">
    <location>
        <begin position="400"/>
        <end position="463"/>
    </location>
</feature>
<dbReference type="SMART" id="SM00857">
    <property type="entry name" value="Resolvase"/>
    <property type="match status" value="1"/>
</dbReference>
<keyword evidence="1" id="KW-0175">Coiled coil</keyword>
<dbReference type="InterPro" id="IPR011109">
    <property type="entry name" value="DNA_bind_recombinase_dom"/>
</dbReference>
<dbReference type="InterPro" id="IPR050639">
    <property type="entry name" value="SSR_resolvase"/>
</dbReference>
<dbReference type="AlphaFoldDB" id="A0A1S1HJH3"/>
<dbReference type="EMBL" id="MIPT01000001">
    <property type="protein sequence ID" value="OHT20680.1"/>
    <property type="molecule type" value="Genomic_DNA"/>
</dbReference>
<dbReference type="Pfam" id="PF13408">
    <property type="entry name" value="Zn_ribbon_recom"/>
    <property type="match status" value="1"/>
</dbReference>
<evidence type="ECO:0000256" key="1">
    <source>
        <dbReference type="SAM" id="Coils"/>
    </source>
</evidence>
<gene>
    <name evidence="3" type="ORF">BHE75_02680</name>
</gene>
<dbReference type="PROSITE" id="PS51736">
    <property type="entry name" value="RECOMBINASES_3"/>
    <property type="match status" value="1"/>
</dbReference>
<dbReference type="Proteomes" id="UP000179467">
    <property type="component" value="Unassembled WGS sequence"/>
</dbReference>
<evidence type="ECO:0000313" key="4">
    <source>
        <dbReference type="Proteomes" id="UP000179467"/>
    </source>
</evidence>